<accession>A0ABR9RT74</accession>
<comment type="caution">
    <text evidence="2">The sequence shown here is derived from an EMBL/GenBank/DDBJ whole genome shotgun (WGS) entry which is preliminary data.</text>
</comment>
<dbReference type="Gene3D" id="3.10.450.50">
    <property type="match status" value="1"/>
</dbReference>
<sequence length="167" mass="19135">MTDLDELASRLEIQNVIARYAHAVDRRDFDTVRECYHEDAYDDHGRYKGGLDGLIDYMHALAAKLVSTYHLMGTPYIEVDGDTARVETFSIYRRELIGDAPVLSGLRYADTFERRDGRWRIAKRLVILDWEHLAGGDPRMPCGPEWLRGALGEQDPAYAMFQRPQSA</sequence>
<evidence type="ECO:0000259" key="1">
    <source>
        <dbReference type="Pfam" id="PF13577"/>
    </source>
</evidence>
<dbReference type="InterPro" id="IPR032710">
    <property type="entry name" value="NTF2-like_dom_sf"/>
</dbReference>
<evidence type="ECO:0000313" key="2">
    <source>
        <dbReference type="EMBL" id="MBE7324756.1"/>
    </source>
</evidence>
<name>A0ABR9RT74_9ACTN</name>
<keyword evidence="3" id="KW-1185">Reference proteome</keyword>
<dbReference type="Pfam" id="PF13577">
    <property type="entry name" value="SnoaL_4"/>
    <property type="match status" value="1"/>
</dbReference>
<dbReference type="SUPFAM" id="SSF54427">
    <property type="entry name" value="NTF2-like"/>
    <property type="match status" value="1"/>
</dbReference>
<dbReference type="CDD" id="cd00531">
    <property type="entry name" value="NTF2_like"/>
    <property type="match status" value="1"/>
</dbReference>
<feature type="domain" description="SnoaL-like" evidence="1">
    <location>
        <begin position="6"/>
        <end position="124"/>
    </location>
</feature>
<organism evidence="2 3">
    <name type="scientific">Nocardioides malaquae</name>
    <dbReference type="NCBI Taxonomy" id="2773426"/>
    <lineage>
        <taxon>Bacteria</taxon>
        <taxon>Bacillati</taxon>
        <taxon>Actinomycetota</taxon>
        <taxon>Actinomycetes</taxon>
        <taxon>Propionibacteriales</taxon>
        <taxon>Nocardioidaceae</taxon>
        <taxon>Nocardioides</taxon>
    </lineage>
</organism>
<evidence type="ECO:0000313" key="3">
    <source>
        <dbReference type="Proteomes" id="UP000756387"/>
    </source>
</evidence>
<reference evidence="2 3" key="1">
    <citation type="submission" date="2020-10" db="EMBL/GenBank/DDBJ databases">
        <title>Nocardioides sp. isolated from sludge.</title>
        <authorList>
            <person name="Zhang X."/>
        </authorList>
    </citation>
    <scope>NUCLEOTIDE SEQUENCE [LARGE SCALE GENOMIC DNA]</scope>
    <source>
        <strain evidence="2 3">Y6</strain>
    </source>
</reference>
<proteinExistence type="predicted"/>
<dbReference type="RefSeq" id="WP_193638091.1">
    <property type="nucleotide sequence ID" value="NZ_JADCSA010000007.1"/>
</dbReference>
<protein>
    <submittedName>
        <fullName evidence="2">Nuclear transport factor 2 family protein</fullName>
    </submittedName>
</protein>
<gene>
    <name evidence="2" type="ORF">IEQ44_08825</name>
</gene>
<dbReference type="Proteomes" id="UP000756387">
    <property type="component" value="Unassembled WGS sequence"/>
</dbReference>
<dbReference type="InterPro" id="IPR037401">
    <property type="entry name" value="SnoaL-like"/>
</dbReference>
<dbReference type="EMBL" id="JADCSA010000007">
    <property type="protein sequence ID" value="MBE7324756.1"/>
    <property type="molecule type" value="Genomic_DNA"/>
</dbReference>